<dbReference type="InterPro" id="IPR030934">
    <property type="entry name" value="Intein_C"/>
</dbReference>
<dbReference type="SUPFAM" id="SSF55608">
    <property type="entry name" value="Homing endonucleases"/>
    <property type="match status" value="1"/>
</dbReference>
<dbReference type="SMART" id="SM00306">
    <property type="entry name" value="HintN"/>
    <property type="match status" value="1"/>
</dbReference>
<dbReference type="Pfam" id="PF04055">
    <property type="entry name" value="Radical_SAM"/>
    <property type="match status" value="1"/>
</dbReference>
<keyword evidence="5" id="KW-0411">Iron-sulfur</keyword>
<dbReference type="InterPro" id="IPR006141">
    <property type="entry name" value="Intein_N"/>
</dbReference>
<dbReference type="InterPro" id="IPR040086">
    <property type="entry name" value="MJ0683-like"/>
</dbReference>
<evidence type="ECO:0000313" key="7">
    <source>
        <dbReference type="EMBL" id="MUN06054.1"/>
    </source>
</evidence>
<evidence type="ECO:0000256" key="2">
    <source>
        <dbReference type="ARBA" id="ARBA00022813"/>
    </source>
</evidence>
<dbReference type="NCBIfam" id="TIGR01445">
    <property type="entry name" value="intein_Nterm"/>
    <property type="match status" value="1"/>
</dbReference>
<dbReference type="PANTHER" id="PTHR43432">
    <property type="entry name" value="SLR0285 PROTEIN"/>
    <property type="match status" value="1"/>
</dbReference>
<dbReference type="SUPFAM" id="SSF51294">
    <property type="entry name" value="Hedgehog/intein (Hint) domain"/>
    <property type="match status" value="1"/>
</dbReference>
<dbReference type="GO" id="GO:0016539">
    <property type="term" value="P:intein-mediated protein splicing"/>
    <property type="evidence" value="ECO:0007669"/>
    <property type="project" value="InterPro"/>
</dbReference>
<dbReference type="Proteomes" id="UP000480122">
    <property type="component" value="Unassembled WGS sequence"/>
</dbReference>
<keyword evidence="8" id="KW-1185">Reference proteome</keyword>
<dbReference type="CDD" id="cd00081">
    <property type="entry name" value="Hint"/>
    <property type="match status" value="1"/>
</dbReference>
<dbReference type="NCBIfam" id="NF038135">
    <property type="entry name" value="rSAM_Rv2578c"/>
    <property type="match status" value="1"/>
</dbReference>
<comment type="caution">
    <text evidence="7">The sequence shown here is derived from an EMBL/GenBank/DDBJ whole genome shotgun (WGS) entry which is preliminary data.</text>
</comment>
<dbReference type="Gene3D" id="3.80.30.30">
    <property type="match status" value="1"/>
</dbReference>
<dbReference type="AlphaFoldDB" id="A0A7C9LFW3"/>
<evidence type="ECO:0000256" key="3">
    <source>
        <dbReference type="ARBA" id="ARBA00023000"/>
    </source>
</evidence>
<keyword evidence="4" id="KW-0408">Iron</keyword>
<gene>
    <name evidence="7" type="ORF">GLX25_02845</name>
</gene>
<dbReference type="GO" id="GO:0051536">
    <property type="term" value="F:iron-sulfur cluster binding"/>
    <property type="evidence" value="ECO:0007669"/>
    <property type="project" value="UniProtKB-KW"/>
</dbReference>
<keyword evidence="1" id="KW-0479">Metal-binding</keyword>
<dbReference type="GO" id="GO:0046872">
    <property type="term" value="F:metal ion binding"/>
    <property type="evidence" value="ECO:0007669"/>
    <property type="project" value="UniProtKB-KW"/>
</dbReference>
<dbReference type="Pfam" id="PF14528">
    <property type="entry name" value="LAGLIDADG_3"/>
    <property type="match status" value="1"/>
</dbReference>
<dbReference type="InterPro" id="IPR004860">
    <property type="entry name" value="LAGLIDADG_dom"/>
</dbReference>
<keyword evidence="3" id="KW-0651">Protein splicing</keyword>
<evidence type="ECO:0000313" key="8">
    <source>
        <dbReference type="Proteomes" id="UP000480122"/>
    </source>
</evidence>
<dbReference type="SUPFAM" id="SSF102114">
    <property type="entry name" value="Radical SAM enzymes"/>
    <property type="match status" value="1"/>
</dbReference>
<dbReference type="PROSITE" id="PS50817">
    <property type="entry name" value="INTEIN_N_TER"/>
    <property type="match status" value="1"/>
</dbReference>
<protein>
    <submittedName>
        <fullName evidence="7">Radical SAM protein</fullName>
    </submittedName>
</protein>
<sequence length="677" mass="74674">MNNLVRSVQTPEFAGLTFHEVLAKSALNRVPGQSYVPFGWTINPYRGCSHACVYCLDPSTRITMADGSVRALRDVEPGDTVVGTVARDGYRRYAPSKVLAKWSTRKRAYRITLADGTTLVASGDHRFLTERGWKHVTGAMQGANRRPYLTTGNSLIGFGSGTPRPDVEPTEEYRLGYLTGMIRGDGMLLERDYPRTGRPGQSYRAYRFRLALADAEALDRSREYLLGFGVATSTFEFSTGSTTRRPMRAIRTSRRADHSRITELIEWPADSSGAWHAGFLAGIFDAEGSNSRGTLRISNNDIRMIDATVTSLETFGFDAVVEGPATNGVRSVRLRGGVAARQRFFEIADPAILRKRSILGAMVKTHADLRVVAVEPLGTEIEMLDITTSTEDFVANGVVSHNCFARPTHEYLDLSAGNDFDRELVVKVNVAEVLRRELARPSWRHEPVALGTNTDPYQRAEGRYALMPGIIEALAGSGTPFSVLTKGTLLRRDLPLLAGAREHVSVDLAMSIAVYDDELQRSIEPGTPTTAARLATVRAVRDAGFDCTVFLMPILPFLTDTRAHLDDALRRAKEAGATSVVYSALHLRGSVKPWFFAWLAREHPELVPKYRAMFPGTAAYAPKEYRAWLAERIRPLMRAHRLERGREDVVTGGVRSRAADRSSGPPVVEAAAPAMLF</sequence>
<dbReference type="InterPro" id="IPR007197">
    <property type="entry name" value="rSAM"/>
</dbReference>
<dbReference type="InterPro" id="IPR058240">
    <property type="entry name" value="rSAM_sf"/>
</dbReference>
<evidence type="ECO:0000259" key="6">
    <source>
        <dbReference type="SMART" id="SM00306"/>
    </source>
</evidence>
<evidence type="ECO:0000256" key="5">
    <source>
        <dbReference type="ARBA" id="ARBA00023014"/>
    </source>
</evidence>
<dbReference type="PROSITE" id="PS50818">
    <property type="entry name" value="INTEIN_C_TER"/>
    <property type="match status" value="1"/>
</dbReference>
<dbReference type="InterPro" id="IPR006142">
    <property type="entry name" value="INTEIN"/>
</dbReference>
<dbReference type="OrthoDB" id="9785699at2"/>
<keyword evidence="2" id="KW-0068">Autocatalytic cleavage</keyword>
<dbReference type="InterPro" id="IPR027434">
    <property type="entry name" value="Homing_endonucl"/>
</dbReference>
<dbReference type="NCBIfam" id="NF038136">
    <property type="entry name" value="rSAM_Rv_intein"/>
    <property type="match status" value="1"/>
</dbReference>
<feature type="domain" description="Hint" evidence="6">
    <location>
        <begin position="53"/>
        <end position="140"/>
    </location>
</feature>
<dbReference type="InterPro" id="IPR003587">
    <property type="entry name" value="Hint_dom_N"/>
</dbReference>
<name>A0A7C9LFW3_9MICO</name>
<dbReference type="GO" id="GO:0004519">
    <property type="term" value="F:endonuclease activity"/>
    <property type="evidence" value="ECO:0007669"/>
    <property type="project" value="InterPro"/>
</dbReference>
<evidence type="ECO:0000256" key="1">
    <source>
        <dbReference type="ARBA" id="ARBA00022723"/>
    </source>
</evidence>
<reference evidence="7 8" key="1">
    <citation type="submission" date="2019-11" db="EMBL/GenBank/DDBJ databases">
        <title>Agromyces kandeliae sp. nov., isolated from mangrove soil.</title>
        <authorList>
            <person name="Wang R."/>
        </authorList>
    </citation>
    <scope>NUCLEOTIDE SEQUENCE [LARGE SCALE GENOMIC DNA]</scope>
    <source>
        <strain evidence="7 8">JCM 11431</strain>
    </source>
</reference>
<dbReference type="Gene3D" id="2.170.16.10">
    <property type="entry name" value="Hedgehog/Intein (Hint) domain"/>
    <property type="match status" value="1"/>
</dbReference>
<dbReference type="PRINTS" id="PR00379">
    <property type="entry name" value="INTEIN"/>
</dbReference>
<dbReference type="PANTHER" id="PTHR43432:SF3">
    <property type="entry name" value="SLR0285 PROTEIN"/>
    <property type="match status" value="1"/>
</dbReference>
<accession>A0A7C9LFW3</accession>
<proteinExistence type="predicted"/>
<dbReference type="InterPro" id="IPR036844">
    <property type="entry name" value="Hint_dom_sf"/>
</dbReference>
<evidence type="ECO:0000256" key="4">
    <source>
        <dbReference type="ARBA" id="ARBA00023004"/>
    </source>
</evidence>
<organism evidence="7 8">
    <name type="scientific">Agromyces luteolus</name>
    <dbReference type="NCBI Taxonomy" id="88373"/>
    <lineage>
        <taxon>Bacteria</taxon>
        <taxon>Bacillati</taxon>
        <taxon>Actinomycetota</taxon>
        <taxon>Actinomycetes</taxon>
        <taxon>Micrococcales</taxon>
        <taxon>Microbacteriaceae</taxon>
        <taxon>Agromyces</taxon>
    </lineage>
</organism>
<dbReference type="EMBL" id="WODA01000003">
    <property type="protein sequence ID" value="MUN06054.1"/>
    <property type="molecule type" value="Genomic_DNA"/>
</dbReference>